<gene>
    <name evidence="1" type="ORF">FA10DRAFT_90505</name>
</gene>
<dbReference type="EMBL" id="KZ819635">
    <property type="protein sequence ID" value="PWN92335.1"/>
    <property type="molecule type" value="Genomic_DNA"/>
</dbReference>
<dbReference type="InParanoid" id="A0A316YX03"/>
<evidence type="ECO:0000313" key="1">
    <source>
        <dbReference type="EMBL" id="PWN92335.1"/>
    </source>
</evidence>
<dbReference type="GeneID" id="37047685"/>
<name>A0A316YX03_9BASI</name>
<dbReference type="AlphaFoldDB" id="A0A316YX03"/>
<sequence length="194" mass="22166">MSHERCALVRWALASLALHINKSTSTFRHPRTMKLTKHIFFAVAAVAIHASFTSSMQTSGTLQGKAIDAEIRESAVGPSVKDEGGTTSRSQTKGLFNFDSFSKWLPFKKVERKSRRPSGYSRYTWAQLSEDAKQNVIRLETGGLERPKDYSKRLWKTRNAAEQQSIHHFHNKQDKGTQERNKRLVRSFLWKSVS</sequence>
<accession>A0A316YX03</accession>
<proteinExistence type="predicted"/>
<organism evidence="1 2">
    <name type="scientific">Acaromyces ingoldii</name>
    <dbReference type="NCBI Taxonomy" id="215250"/>
    <lineage>
        <taxon>Eukaryota</taxon>
        <taxon>Fungi</taxon>
        <taxon>Dikarya</taxon>
        <taxon>Basidiomycota</taxon>
        <taxon>Ustilaginomycotina</taxon>
        <taxon>Exobasidiomycetes</taxon>
        <taxon>Exobasidiales</taxon>
        <taxon>Cryptobasidiaceae</taxon>
        <taxon>Acaromyces</taxon>
    </lineage>
</organism>
<keyword evidence="2" id="KW-1185">Reference proteome</keyword>
<dbReference type="Proteomes" id="UP000245768">
    <property type="component" value="Unassembled WGS sequence"/>
</dbReference>
<dbReference type="RefSeq" id="XP_025379533.1">
    <property type="nucleotide sequence ID" value="XM_025525769.1"/>
</dbReference>
<protein>
    <submittedName>
        <fullName evidence="1">Uncharacterized protein</fullName>
    </submittedName>
</protein>
<reference evidence="1 2" key="1">
    <citation type="journal article" date="2018" name="Mol. Biol. Evol.">
        <title>Broad Genomic Sampling Reveals a Smut Pathogenic Ancestry of the Fungal Clade Ustilaginomycotina.</title>
        <authorList>
            <person name="Kijpornyongpan T."/>
            <person name="Mondo S.J."/>
            <person name="Barry K."/>
            <person name="Sandor L."/>
            <person name="Lee J."/>
            <person name="Lipzen A."/>
            <person name="Pangilinan J."/>
            <person name="LaButti K."/>
            <person name="Hainaut M."/>
            <person name="Henrissat B."/>
            <person name="Grigoriev I.V."/>
            <person name="Spatafora J.W."/>
            <person name="Aime M.C."/>
        </authorList>
    </citation>
    <scope>NUCLEOTIDE SEQUENCE [LARGE SCALE GENOMIC DNA]</scope>
    <source>
        <strain evidence="1 2">MCA 4198</strain>
    </source>
</reference>
<evidence type="ECO:0000313" key="2">
    <source>
        <dbReference type="Proteomes" id="UP000245768"/>
    </source>
</evidence>